<keyword evidence="2 10" id="KW-0812">Transmembrane</keyword>
<proteinExistence type="predicted"/>
<dbReference type="GO" id="GO:0007411">
    <property type="term" value="P:axon guidance"/>
    <property type="evidence" value="ECO:0007669"/>
    <property type="project" value="TreeGrafter"/>
</dbReference>
<dbReference type="CDD" id="cd00096">
    <property type="entry name" value="Ig"/>
    <property type="match status" value="1"/>
</dbReference>
<feature type="domain" description="Ig-like" evidence="11">
    <location>
        <begin position="244"/>
        <end position="332"/>
    </location>
</feature>
<gene>
    <name evidence="12" type="ORF">MEDL_28880</name>
</gene>
<dbReference type="FunFam" id="2.60.40.10:FF:000017">
    <property type="entry name" value="Down syndrome cell adhesion molecule b"/>
    <property type="match status" value="1"/>
</dbReference>
<dbReference type="GO" id="GO:0030424">
    <property type="term" value="C:axon"/>
    <property type="evidence" value="ECO:0007669"/>
    <property type="project" value="TreeGrafter"/>
</dbReference>
<dbReference type="EMBL" id="CAJPWZ010001434">
    <property type="protein sequence ID" value="CAG2215078.1"/>
    <property type="molecule type" value="Genomic_DNA"/>
</dbReference>
<dbReference type="Pfam" id="PF13927">
    <property type="entry name" value="Ig_3"/>
    <property type="match status" value="1"/>
</dbReference>
<dbReference type="GO" id="GO:0005886">
    <property type="term" value="C:plasma membrane"/>
    <property type="evidence" value="ECO:0007669"/>
    <property type="project" value="TreeGrafter"/>
</dbReference>
<dbReference type="SMART" id="SM00408">
    <property type="entry name" value="IGc2"/>
    <property type="match status" value="1"/>
</dbReference>
<keyword evidence="4" id="KW-0677">Repeat</keyword>
<evidence type="ECO:0000256" key="6">
    <source>
        <dbReference type="ARBA" id="ARBA00022989"/>
    </source>
</evidence>
<evidence type="ECO:0000256" key="4">
    <source>
        <dbReference type="ARBA" id="ARBA00022737"/>
    </source>
</evidence>
<feature type="domain" description="Ig-like" evidence="11">
    <location>
        <begin position="16"/>
        <end position="82"/>
    </location>
</feature>
<dbReference type="InterPro" id="IPR003598">
    <property type="entry name" value="Ig_sub2"/>
</dbReference>
<dbReference type="InterPro" id="IPR007110">
    <property type="entry name" value="Ig-like_dom"/>
</dbReference>
<evidence type="ECO:0000256" key="1">
    <source>
        <dbReference type="ARBA" id="ARBA00004167"/>
    </source>
</evidence>
<dbReference type="InterPro" id="IPR003599">
    <property type="entry name" value="Ig_sub"/>
</dbReference>
<keyword evidence="6 10" id="KW-1133">Transmembrane helix</keyword>
<sequence>MDIVTIFDNVRFSDYPPLEFTTEPNTLNPIPELSLKIVLCRASSSPSAQYRWMKDETYITEYNAVDYSYIMMSVNRTDAGIYRYIDNFESHTNQTVNVLSGDGVVINLPKINSVPDPAVSWYASGVEMAPEAQRHQFTLDKNLALLSTSMHSDNGKIFKAVATNGINGVSITTKDFVLRVGGTGEGVPKLPALLVSPKNTTAKTGDRDTKLECIYNARPLSGLQTKWYKKDLKEQKLLPTIKAPLITSQIQSWYLRDFGQSIQVECQAKGHPPPSITWYFNAQRVSLLVTAGKLTVLSVTQSGSLMITNLHPSDTGVYQCFASNAAGETKISTWISVNDDISTPVCMHRDGYFLRAQRNQHSIKQRSLRHTAIPIYSDDPAKYYISGESRIRSSNNLRQKVVKIDVYYHPFSQEDQRKICVSKITTGGAASFAVISIFLLVIRRLTKAYYTTLTVRRDQNTYNEIPRQTSDSVTGQYYEMSPLSSIAASGCQSCVQQKIDQIQHVDTSGYLILSKIPETSGDNYQTISD</sequence>
<evidence type="ECO:0000256" key="7">
    <source>
        <dbReference type="ARBA" id="ARBA00023136"/>
    </source>
</evidence>
<keyword evidence="7 10" id="KW-0472">Membrane</keyword>
<evidence type="ECO:0000313" key="13">
    <source>
        <dbReference type="Proteomes" id="UP000683360"/>
    </source>
</evidence>
<evidence type="ECO:0000256" key="8">
    <source>
        <dbReference type="ARBA" id="ARBA00023157"/>
    </source>
</evidence>
<evidence type="ECO:0000313" key="12">
    <source>
        <dbReference type="EMBL" id="CAG2215078.1"/>
    </source>
</evidence>
<feature type="transmembrane region" description="Helical" evidence="10">
    <location>
        <begin position="424"/>
        <end position="442"/>
    </location>
</feature>
<dbReference type="SUPFAM" id="SSF48726">
    <property type="entry name" value="Immunoglobulin"/>
    <property type="match status" value="2"/>
</dbReference>
<reference evidence="12" key="1">
    <citation type="submission" date="2021-03" db="EMBL/GenBank/DDBJ databases">
        <authorList>
            <person name="Bekaert M."/>
        </authorList>
    </citation>
    <scope>NUCLEOTIDE SEQUENCE</scope>
</reference>
<keyword evidence="9" id="KW-0393">Immunoglobulin domain</keyword>
<dbReference type="PROSITE" id="PS50835">
    <property type="entry name" value="IG_LIKE"/>
    <property type="match status" value="2"/>
</dbReference>
<dbReference type="Proteomes" id="UP000683360">
    <property type="component" value="Unassembled WGS sequence"/>
</dbReference>
<evidence type="ECO:0000256" key="5">
    <source>
        <dbReference type="ARBA" id="ARBA00022889"/>
    </source>
</evidence>
<evidence type="ECO:0000259" key="11">
    <source>
        <dbReference type="PROSITE" id="PS50835"/>
    </source>
</evidence>
<dbReference type="SMART" id="SM00409">
    <property type="entry name" value="IG"/>
    <property type="match status" value="1"/>
</dbReference>
<keyword evidence="13" id="KW-1185">Reference proteome</keyword>
<comment type="caution">
    <text evidence="12">The sequence shown here is derived from an EMBL/GenBank/DDBJ whole genome shotgun (WGS) entry which is preliminary data.</text>
</comment>
<dbReference type="InterPro" id="IPR036179">
    <property type="entry name" value="Ig-like_dom_sf"/>
</dbReference>
<keyword evidence="8" id="KW-1015">Disulfide bond</keyword>
<name>A0A8S3S9M5_MYTED</name>
<evidence type="ECO:0000256" key="10">
    <source>
        <dbReference type="SAM" id="Phobius"/>
    </source>
</evidence>
<keyword evidence="3" id="KW-0732">Signal</keyword>
<dbReference type="InterPro" id="IPR013783">
    <property type="entry name" value="Ig-like_fold"/>
</dbReference>
<evidence type="ECO:0000256" key="9">
    <source>
        <dbReference type="ARBA" id="ARBA00023319"/>
    </source>
</evidence>
<evidence type="ECO:0000256" key="2">
    <source>
        <dbReference type="ARBA" id="ARBA00022692"/>
    </source>
</evidence>
<evidence type="ECO:0000256" key="3">
    <source>
        <dbReference type="ARBA" id="ARBA00022729"/>
    </source>
</evidence>
<dbReference type="GO" id="GO:0098632">
    <property type="term" value="F:cell-cell adhesion mediator activity"/>
    <property type="evidence" value="ECO:0007669"/>
    <property type="project" value="TreeGrafter"/>
</dbReference>
<dbReference type="AlphaFoldDB" id="A0A8S3S9M5"/>
<accession>A0A8S3S9M5</accession>
<dbReference type="OrthoDB" id="6156543at2759"/>
<dbReference type="GO" id="GO:0007420">
    <property type="term" value="P:brain development"/>
    <property type="evidence" value="ECO:0007669"/>
    <property type="project" value="TreeGrafter"/>
</dbReference>
<protein>
    <submittedName>
        <fullName evidence="12">SDK</fullName>
    </submittedName>
</protein>
<dbReference type="Gene3D" id="2.60.40.10">
    <property type="entry name" value="Immunoglobulins"/>
    <property type="match status" value="2"/>
</dbReference>
<dbReference type="PANTHER" id="PTHR44170:SF49">
    <property type="entry name" value="PROTEIN SIDEKICK-1 ISOFORM X1"/>
    <property type="match status" value="1"/>
</dbReference>
<organism evidence="12 13">
    <name type="scientific">Mytilus edulis</name>
    <name type="common">Blue mussel</name>
    <dbReference type="NCBI Taxonomy" id="6550"/>
    <lineage>
        <taxon>Eukaryota</taxon>
        <taxon>Metazoa</taxon>
        <taxon>Spiralia</taxon>
        <taxon>Lophotrochozoa</taxon>
        <taxon>Mollusca</taxon>
        <taxon>Bivalvia</taxon>
        <taxon>Autobranchia</taxon>
        <taxon>Pteriomorphia</taxon>
        <taxon>Mytilida</taxon>
        <taxon>Mytiloidea</taxon>
        <taxon>Mytilidae</taxon>
        <taxon>Mytilinae</taxon>
        <taxon>Mytilus</taxon>
    </lineage>
</organism>
<keyword evidence="5" id="KW-0130">Cell adhesion</keyword>
<dbReference type="PANTHER" id="PTHR44170">
    <property type="entry name" value="PROTEIN SIDEKICK"/>
    <property type="match status" value="1"/>
</dbReference>
<comment type="subcellular location">
    <subcellularLocation>
        <location evidence="1">Membrane</location>
        <topology evidence="1">Single-pass membrane protein</topology>
    </subcellularLocation>
</comment>